<comment type="caution">
    <text evidence="2">The sequence shown here is derived from an EMBL/GenBank/DDBJ whole genome shotgun (WGS) entry which is preliminary data.</text>
</comment>
<sequence>MWLYRLIFIMQRSNLRMETSLNTFSQTGENIGIDTASIDFRKEFTEADLKGLTELVKVFEALEKEEPVEQKRAPVDEIVKEKEILNDQRSSSENVVQDQYAPSNTLTSLIDERIKIKVKGTQDEGEDEPLILSTLWCKLFWSCLALGQNAEAYSVLELNPDKSQTSDLLRSFLFDLLERGNAKELLNYSYSGMESYIFEYMLSRARSLPIGEAKDYYNFLYSLNITKNNPKQGKLELKIRGGT</sequence>
<name>A0AA88HVU0_ARTSF</name>
<dbReference type="InterPro" id="IPR021717">
    <property type="entry name" value="Nucleoporin_Nup160"/>
</dbReference>
<dbReference type="GO" id="GO:0017056">
    <property type="term" value="F:structural constituent of nuclear pore"/>
    <property type="evidence" value="ECO:0007669"/>
    <property type="project" value="TreeGrafter"/>
</dbReference>
<dbReference type="EMBL" id="JAVRJZ010000011">
    <property type="protein sequence ID" value="KAK2716735.1"/>
    <property type="molecule type" value="Genomic_DNA"/>
</dbReference>
<proteinExistence type="predicted"/>
<keyword evidence="3" id="KW-1185">Reference proteome</keyword>
<feature type="domain" description="NUP160 middle TPR" evidence="1">
    <location>
        <begin position="131"/>
        <end position="231"/>
    </location>
</feature>
<evidence type="ECO:0000313" key="2">
    <source>
        <dbReference type="EMBL" id="KAK2716735.1"/>
    </source>
</evidence>
<evidence type="ECO:0000259" key="1">
    <source>
        <dbReference type="Pfam" id="PF23354"/>
    </source>
</evidence>
<dbReference type="Proteomes" id="UP001187531">
    <property type="component" value="Unassembled WGS sequence"/>
</dbReference>
<protein>
    <recommendedName>
        <fullName evidence="1">NUP160 middle TPR domain-containing protein</fullName>
    </recommendedName>
</protein>
<accession>A0AA88HVU0</accession>
<dbReference type="PANTHER" id="PTHR21286">
    <property type="entry name" value="NUCLEAR PORE COMPLEX PROTEIN NUP160"/>
    <property type="match status" value="1"/>
</dbReference>
<dbReference type="PANTHER" id="PTHR21286:SF0">
    <property type="entry name" value="NUCLEAR PORE COMPLEX PROTEIN NUP160"/>
    <property type="match status" value="1"/>
</dbReference>
<gene>
    <name evidence="2" type="ORF">QYM36_007025</name>
</gene>
<dbReference type="GO" id="GO:0005643">
    <property type="term" value="C:nuclear pore"/>
    <property type="evidence" value="ECO:0007669"/>
    <property type="project" value="TreeGrafter"/>
</dbReference>
<reference evidence="2" key="1">
    <citation type="submission" date="2023-07" db="EMBL/GenBank/DDBJ databases">
        <title>Chromosome-level genome assembly of Artemia franciscana.</title>
        <authorList>
            <person name="Jo E."/>
        </authorList>
    </citation>
    <scope>NUCLEOTIDE SEQUENCE</scope>
    <source>
        <tissue evidence="2">Whole body</tissue>
    </source>
</reference>
<evidence type="ECO:0000313" key="3">
    <source>
        <dbReference type="Proteomes" id="UP001187531"/>
    </source>
</evidence>
<dbReference type="Pfam" id="PF23354">
    <property type="entry name" value="TPR_NUP160_120_M"/>
    <property type="match status" value="1"/>
</dbReference>
<organism evidence="2 3">
    <name type="scientific">Artemia franciscana</name>
    <name type="common">Brine shrimp</name>
    <name type="synonym">Artemia sanfranciscana</name>
    <dbReference type="NCBI Taxonomy" id="6661"/>
    <lineage>
        <taxon>Eukaryota</taxon>
        <taxon>Metazoa</taxon>
        <taxon>Ecdysozoa</taxon>
        <taxon>Arthropoda</taxon>
        <taxon>Crustacea</taxon>
        <taxon>Branchiopoda</taxon>
        <taxon>Anostraca</taxon>
        <taxon>Artemiidae</taxon>
        <taxon>Artemia</taxon>
    </lineage>
</organism>
<dbReference type="AlphaFoldDB" id="A0AA88HVU0"/>
<dbReference type="InterPro" id="IPR056535">
    <property type="entry name" value="TPR_NUP160_M"/>
</dbReference>